<feature type="domain" description="PucR C-terminal helix-turn-helix" evidence="2">
    <location>
        <begin position="456"/>
        <end position="512"/>
    </location>
</feature>
<gene>
    <name evidence="3" type="ORF">JOF47_002778</name>
</gene>
<reference evidence="3 4" key="1">
    <citation type="submission" date="2021-03" db="EMBL/GenBank/DDBJ databases">
        <title>Sequencing the genomes of 1000 actinobacteria strains.</title>
        <authorList>
            <person name="Klenk H.-P."/>
        </authorList>
    </citation>
    <scope>NUCLEOTIDE SEQUENCE [LARGE SCALE GENOMIC DNA]</scope>
    <source>
        <strain evidence="3 4">DSM 15797</strain>
    </source>
</reference>
<protein>
    <recommendedName>
        <fullName evidence="5">PucR family transcriptional regulator</fullName>
    </recommendedName>
</protein>
<organism evidence="3 4">
    <name type="scientific">Paeniglutamicibacter kerguelensis</name>
    <dbReference type="NCBI Taxonomy" id="254788"/>
    <lineage>
        <taxon>Bacteria</taxon>
        <taxon>Bacillati</taxon>
        <taxon>Actinomycetota</taxon>
        <taxon>Actinomycetes</taxon>
        <taxon>Micrococcales</taxon>
        <taxon>Micrococcaceae</taxon>
        <taxon>Paeniglutamicibacter</taxon>
    </lineage>
</organism>
<proteinExistence type="predicted"/>
<evidence type="ECO:0000313" key="3">
    <source>
        <dbReference type="EMBL" id="MBP2387267.1"/>
    </source>
</evidence>
<evidence type="ECO:0000313" key="4">
    <source>
        <dbReference type="Proteomes" id="UP001296993"/>
    </source>
</evidence>
<dbReference type="Proteomes" id="UP001296993">
    <property type="component" value="Unassembled WGS sequence"/>
</dbReference>
<dbReference type="InterPro" id="IPR012914">
    <property type="entry name" value="PucR_dom"/>
</dbReference>
<dbReference type="Pfam" id="PF07905">
    <property type="entry name" value="PucR"/>
    <property type="match status" value="1"/>
</dbReference>
<evidence type="ECO:0008006" key="5">
    <source>
        <dbReference type="Google" id="ProtNLM"/>
    </source>
</evidence>
<evidence type="ECO:0000259" key="2">
    <source>
        <dbReference type="Pfam" id="PF13556"/>
    </source>
</evidence>
<name>A0ABS4XFM2_9MICC</name>
<evidence type="ECO:0000259" key="1">
    <source>
        <dbReference type="Pfam" id="PF07905"/>
    </source>
</evidence>
<dbReference type="EMBL" id="JAGIOF010000001">
    <property type="protein sequence ID" value="MBP2387267.1"/>
    <property type="molecule type" value="Genomic_DNA"/>
</dbReference>
<feature type="domain" description="Purine catabolism PurC-like" evidence="1">
    <location>
        <begin position="12"/>
        <end position="127"/>
    </location>
</feature>
<dbReference type="Gene3D" id="1.10.10.2840">
    <property type="entry name" value="PucR C-terminal helix-turn-helix domain"/>
    <property type="match status" value="1"/>
</dbReference>
<dbReference type="InterPro" id="IPR042070">
    <property type="entry name" value="PucR_C-HTH_sf"/>
</dbReference>
<dbReference type="PANTHER" id="PTHR33744">
    <property type="entry name" value="CARBOHYDRATE DIACID REGULATOR"/>
    <property type="match status" value="1"/>
</dbReference>
<accession>A0ABS4XFM2</accession>
<dbReference type="Pfam" id="PF13556">
    <property type="entry name" value="HTH_30"/>
    <property type="match status" value="1"/>
</dbReference>
<dbReference type="PANTHER" id="PTHR33744:SF17">
    <property type="entry name" value="CONSERVED PROTEIN"/>
    <property type="match status" value="1"/>
</dbReference>
<dbReference type="InterPro" id="IPR051448">
    <property type="entry name" value="CdaR-like_regulators"/>
</dbReference>
<sequence length="527" mass="57535">MKEPRVLRLSDLLAQKAFGMELVVPGVGDPEVTGAHTSEIHEPARWFEPGNVMLTTGMRLLSDAHPAAPARELVAGLRRAKIAALLFGVGVYYERIPPALVDACTESEVPLVSVAQEVPFQQIENFVNRSAPAPDSYGLKRIMWLTNDLLDSISTEEPIRSLIARLATACRGTAVLYGASGEIIESTGEGPTNLIFSAISSQPARYDRVSIGRWEVMYRSMVLRGRGYHLAIATRQGAMLDDLGDVLLETTQRMLGAINGISHLDISRQRHDNAQMLTSLQDGIGVSRELRYWELLKPFGFKGFEPVRAVVATTLNDAALLPARVDALIDSAERLGLPMLFAENGKTPEVPAGFHAVMPQIRATDQWLAANTGDLVVGLSETSSALSYIPELFADADLAAAIARRRLAAGSGSGQGCMVKMEDADPASWLLARLKSPTDRKRLNGFVQPLRHDKELVETVQGYLAMDQDIARVAAWLYVHPNTVRYRIKKAGEMLGGSLNEAGIISNLYLAYHDEIGRLRILHAQPA</sequence>
<comment type="caution">
    <text evidence="3">The sequence shown here is derived from an EMBL/GenBank/DDBJ whole genome shotgun (WGS) entry which is preliminary data.</text>
</comment>
<dbReference type="InterPro" id="IPR025736">
    <property type="entry name" value="PucR_C-HTH_dom"/>
</dbReference>
<dbReference type="RefSeq" id="WP_342592781.1">
    <property type="nucleotide sequence ID" value="NZ_BAAAJY010000005.1"/>
</dbReference>
<keyword evidence="4" id="KW-1185">Reference proteome</keyword>